<keyword evidence="1" id="KW-0812">Transmembrane</keyword>
<dbReference type="AlphaFoldDB" id="A0A9K3JSN1"/>
<sequence length="59" mass="6838">MNSIVNSRKGNCDRIWINKINFFLYMCSSIFVHIFLYCNCTSMYSSSITNVTPALLFTN</sequence>
<keyword evidence="3" id="KW-1185">Reference proteome</keyword>
<evidence type="ECO:0000313" key="3">
    <source>
        <dbReference type="Proteomes" id="UP000215914"/>
    </source>
</evidence>
<comment type="caution">
    <text evidence="2">The sequence shown here is derived from an EMBL/GenBank/DDBJ whole genome shotgun (WGS) entry which is preliminary data.</text>
</comment>
<dbReference type="Gramene" id="mRNA:HanXRQr2_Chr01g0004071">
    <property type="protein sequence ID" value="CDS:HanXRQr2_Chr01g0004071.1"/>
    <property type="gene ID" value="HanXRQr2_Chr01g0004071"/>
</dbReference>
<name>A0A9K3JSN1_HELAN</name>
<dbReference type="Proteomes" id="UP000215914">
    <property type="component" value="Unassembled WGS sequence"/>
</dbReference>
<keyword evidence="1" id="KW-0472">Membrane</keyword>
<protein>
    <submittedName>
        <fullName evidence="2">Uncharacterized protein</fullName>
    </submittedName>
</protein>
<accession>A0A9K3JSN1</accession>
<gene>
    <name evidence="2" type="ORF">HanXRQr2_Chr01g0004071</name>
</gene>
<dbReference type="EMBL" id="MNCJ02000316">
    <property type="protein sequence ID" value="KAF5820605.1"/>
    <property type="molecule type" value="Genomic_DNA"/>
</dbReference>
<keyword evidence="1" id="KW-1133">Transmembrane helix</keyword>
<feature type="transmembrane region" description="Helical" evidence="1">
    <location>
        <begin position="20"/>
        <end position="37"/>
    </location>
</feature>
<reference evidence="2" key="1">
    <citation type="journal article" date="2017" name="Nature">
        <title>The sunflower genome provides insights into oil metabolism, flowering and Asterid evolution.</title>
        <authorList>
            <person name="Badouin H."/>
            <person name="Gouzy J."/>
            <person name="Grassa C.J."/>
            <person name="Murat F."/>
            <person name="Staton S.E."/>
            <person name="Cottret L."/>
            <person name="Lelandais-Briere C."/>
            <person name="Owens G.L."/>
            <person name="Carrere S."/>
            <person name="Mayjonade B."/>
            <person name="Legrand L."/>
            <person name="Gill N."/>
            <person name="Kane N.C."/>
            <person name="Bowers J.E."/>
            <person name="Hubner S."/>
            <person name="Bellec A."/>
            <person name="Berard A."/>
            <person name="Berges H."/>
            <person name="Blanchet N."/>
            <person name="Boniface M.C."/>
            <person name="Brunel D."/>
            <person name="Catrice O."/>
            <person name="Chaidir N."/>
            <person name="Claudel C."/>
            <person name="Donnadieu C."/>
            <person name="Faraut T."/>
            <person name="Fievet G."/>
            <person name="Helmstetter N."/>
            <person name="King M."/>
            <person name="Knapp S.J."/>
            <person name="Lai Z."/>
            <person name="Le Paslier M.C."/>
            <person name="Lippi Y."/>
            <person name="Lorenzon L."/>
            <person name="Mandel J.R."/>
            <person name="Marage G."/>
            <person name="Marchand G."/>
            <person name="Marquand E."/>
            <person name="Bret-Mestries E."/>
            <person name="Morien E."/>
            <person name="Nambeesan S."/>
            <person name="Nguyen T."/>
            <person name="Pegot-Espagnet P."/>
            <person name="Pouilly N."/>
            <person name="Raftis F."/>
            <person name="Sallet E."/>
            <person name="Schiex T."/>
            <person name="Thomas J."/>
            <person name="Vandecasteele C."/>
            <person name="Vares D."/>
            <person name="Vear F."/>
            <person name="Vautrin S."/>
            <person name="Crespi M."/>
            <person name="Mangin B."/>
            <person name="Burke J.M."/>
            <person name="Salse J."/>
            <person name="Munos S."/>
            <person name="Vincourt P."/>
            <person name="Rieseberg L.H."/>
            <person name="Langlade N.B."/>
        </authorList>
    </citation>
    <scope>NUCLEOTIDE SEQUENCE</scope>
    <source>
        <tissue evidence="2">Leaves</tissue>
    </source>
</reference>
<proteinExistence type="predicted"/>
<evidence type="ECO:0000256" key="1">
    <source>
        <dbReference type="SAM" id="Phobius"/>
    </source>
</evidence>
<reference evidence="2" key="2">
    <citation type="submission" date="2020-06" db="EMBL/GenBank/DDBJ databases">
        <title>Helianthus annuus Genome sequencing and assembly Release 2.</title>
        <authorList>
            <person name="Gouzy J."/>
            <person name="Langlade N."/>
            <person name="Munos S."/>
        </authorList>
    </citation>
    <scope>NUCLEOTIDE SEQUENCE</scope>
    <source>
        <tissue evidence="2">Leaves</tissue>
    </source>
</reference>
<evidence type="ECO:0000313" key="2">
    <source>
        <dbReference type="EMBL" id="KAF5820605.1"/>
    </source>
</evidence>
<organism evidence="2 3">
    <name type="scientific">Helianthus annuus</name>
    <name type="common">Common sunflower</name>
    <dbReference type="NCBI Taxonomy" id="4232"/>
    <lineage>
        <taxon>Eukaryota</taxon>
        <taxon>Viridiplantae</taxon>
        <taxon>Streptophyta</taxon>
        <taxon>Embryophyta</taxon>
        <taxon>Tracheophyta</taxon>
        <taxon>Spermatophyta</taxon>
        <taxon>Magnoliopsida</taxon>
        <taxon>eudicotyledons</taxon>
        <taxon>Gunneridae</taxon>
        <taxon>Pentapetalae</taxon>
        <taxon>asterids</taxon>
        <taxon>campanulids</taxon>
        <taxon>Asterales</taxon>
        <taxon>Asteraceae</taxon>
        <taxon>Asteroideae</taxon>
        <taxon>Heliantheae alliance</taxon>
        <taxon>Heliantheae</taxon>
        <taxon>Helianthus</taxon>
    </lineage>
</organism>